<proteinExistence type="predicted"/>
<dbReference type="KEGG" id="vg:64766576"/>
<protein>
    <submittedName>
        <fullName evidence="2">Uncharacterized protein</fullName>
    </submittedName>
</protein>
<reference evidence="2 3" key="1">
    <citation type="submission" date="2020-01" db="EMBL/GenBank/DDBJ databases">
        <authorList>
            <person name="Alvaro L.E."/>
            <person name="Baker K.N."/>
            <person name="Baxter I.S."/>
            <person name="Brown M.R."/>
            <person name="Driscoll K.D."/>
            <person name="Elrubaie J.M."/>
            <person name="Feith S.L."/>
            <person name="Indihar D.F."/>
            <person name="Knoch V.T."/>
            <person name="Koirtyohann K.M."/>
            <person name="Kratz M.A."/>
            <person name="Lear A.H."/>
            <person name="Lindblom K.E."/>
            <person name="Marcus E.R."/>
            <person name="Murphy M.E."/>
            <person name="Sensor R."/>
            <person name="Sherman S.J."/>
            <person name="Swift V.R."/>
            <person name="White K.E."/>
            <person name="Wills S.J."/>
            <person name="Gatt S.M."/>
            <person name="Lohbauer S.A."/>
            <person name="Power T.R."/>
            <person name="Rosales K.A."/>
            <person name="Sisson B.M."/>
            <person name="Isern S."/>
            <person name="Michael S.F."/>
            <person name="Sunnen C.N."/>
            <person name="Garlena R.A."/>
            <person name="Russell D.A."/>
            <person name="Pope W.H."/>
            <person name="Jacobs-Sera D."/>
            <person name="Hatfull G.F."/>
        </authorList>
    </citation>
    <scope>NUCLEOTIDE SEQUENCE [LARGE SCALE GENOMIC DNA]</scope>
</reference>
<evidence type="ECO:0000256" key="1">
    <source>
        <dbReference type="SAM" id="MobiDB-lite"/>
    </source>
</evidence>
<gene>
    <name evidence="2" type="primary">95</name>
    <name evidence="2" type="ORF">SEA_SKOG_94</name>
</gene>
<feature type="region of interest" description="Disordered" evidence="1">
    <location>
        <begin position="1"/>
        <end position="51"/>
    </location>
</feature>
<evidence type="ECO:0000313" key="2">
    <source>
        <dbReference type="EMBL" id="QIG58246.1"/>
    </source>
</evidence>
<name>A0A6G6XJP3_9CAUD</name>
<dbReference type="Proteomes" id="UP000503093">
    <property type="component" value="Segment"/>
</dbReference>
<keyword evidence="3" id="KW-1185">Reference proteome</keyword>
<feature type="compositionally biased region" description="Basic residues" evidence="1">
    <location>
        <begin position="1"/>
        <end position="10"/>
    </location>
</feature>
<organism evidence="2 3">
    <name type="scientific">Gordonia phage Skog</name>
    <dbReference type="NCBI Taxonomy" id="2704033"/>
    <lineage>
        <taxon>Viruses</taxon>
        <taxon>Duplodnaviria</taxon>
        <taxon>Heunggongvirae</taxon>
        <taxon>Uroviricota</taxon>
        <taxon>Caudoviricetes</taxon>
        <taxon>Skogvirus</taxon>
        <taxon>Skogvirus Skog</taxon>
    </lineage>
</organism>
<dbReference type="EMBL" id="MN908687">
    <property type="protein sequence ID" value="QIG58246.1"/>
    <property type="molecule type" value="Genomic_DNA"/>
</dbReference>
<sequence>MTAKHRHTLIHKIEPKGRGKSTPETRNKRDQTESDRQKARRQIKVGQLSETMGPEAIAKAMGISHARVLLDFDEMGIEEMPSRHRAVVLKQERAS</sequence>
<accession>A0A6G6XJP3</accession>
<dbReference type="GeneID" id="64766576"/>
<feature type="compositionally biased region" description="Basic and acidic residues" evidence="1">
    <location>
        <begin position="11"/>
        <end position="37"/>
    </location>
</feature>
<dbReference type="RefSeq" id="YP_010059344.1">
    <property type="nucleotide sequence ID" value="NC_054725.1"/>
</dbReference>
<evidence type="ECO:0000313" key="3">
    <source>
        <dbReference type="Proteomes" id="UP000503093"/>
    </source>
</evidence>